<keyword evidence="6 16" id="KW-0132">Cell division</keyword>
<feature type="active site" evidence="16">
    <location>
        <position position="306"/>
    </location>
</feature>
<comment type="similarity">
    <text evidence="16">Belongs to the MurB family.</text>
</comment>
<evidence type="ECO:0000256" key="15">
    <source>
        <dbReference type="ARBA" id="ARBA00048914"/>
    </source>
</evidence>
<dbReference type="InterPro" id="IPR036318">
    <property type="entry name" value="FAD-bd_PCMH-like_sf"/>
</dbReference>
<dbReference type="InterPro" id="IPR016169">
    <property type="entry name" value="FAD-bd_PCMH_sub2"/>
</dbReference>
<dbReference type="Pfam" id="PF02873">
    <property type="entry name" value="MurB_C"/>
    <property type="match status" value="1"/>
</dbReference>
<evidence type="ECO:0000256" key="9">
    <source>
        <dbReference type="ARBA" id="ARBA00022857"/>
    </source>
</evidence>
<name>A0A1F5EBC7_9BACT</name>
<dbReference type="NCBIfam" id="TIGR00179">
    <property type="entry name" value="murB"/>
    <property type="match status" value="1"/>
</dbReference>
<keyword evidence="9 16" id="KW-0521">NADP</keyword>
<dbReference type="AlphaFoldDB" id="A0A1F5EBC7"/>
<evidence type="ECO:0000256" key="10">
    <source>
        <dbReference type="ARBA" id="ARBA00022960"/>
    </source>
</evidence>
<dbReference type="InterPro" id="IPR011601">
    <property type="entry name" value="MurB_C"/>
</dbReference>
<dbReference type="STRING" id="1797471.A3A71_01560"/>
<dbReference type="HAMAP" id="MF_00037">
    <property type="entry name" value="MurB"/>
    <property type="match status" value="1"/>
</dbReference>
<dbReference type="InterPro" id="IPR016167">
    <property type="entry name" value="FAD-bd_PCMH_sub1"/>
</dbReference>
<dbReference type="GO" id="GO:0008762">
    <property type="term" value="F:UDP-N-acetylmuramate dehydrogenase activity"/>
    <property type="evidence" value="ECO:0007669"/>
    <property type="project" value="UniProtKB-UniRule"/>
</dbReference>
<gene>
    <name evidence="16" type="primary">murB</name>
    <name evidence="18" type="ORF">A3A71_01560</name>
</gene>
<dbReference type="InterPro" id="IPR016166">
    <property type="entry name" value="FAD-bd_PCMH"/>
</dbReference>
<evidence type="ECO:0000256" key="8">
    <source>
        <dbReference type="ARBA" id="ARBA00022827"/>
    </source>
</evidence>
<feature type="domain" description="FAD-binding PCMH-type" evidence="17">
    <location>
        <begin position="19"/>
        <end position="185"/>
    </location>
</feature>
<evidence type="ECO:0000313" key="18">
    <source>
        <dbReference type="EMBL" id="OGD64722.1"/>
    </source>
</evidence>
<keyword evidence="14 16" id="KW-0961">Cell wall biogenesis/degradation</keyword>
<sequence>MSALTIQENVPLSPLTTFKLGGPARHFCAVSSTTELLDALALASQNNWPFFVLAGGSNLIISDDGFDGLVVKLELGTWDLELDKRTLTAGASCSMKEIVDASIEAGLAGLEWAGGLPGSFGGAIYGNAGCYGGEIKDSVLAVKSLTHTGEEKTRDNKDCDFGYRDSIFKHVPEVIVFATLQLQPGNRTELRQIADDHIGHRASRHPLEHPNVGSIFKNIRVEDMPSEHLATFRDSIKDDPFPVVPTAKIIATAALQGRRVGNVQLSEKHSNFIVNLGGGTTADLLKLVEQIKSEIDQRYGIKLEVEPQLVGFKH</sequence>
<keyword evidence="8 16" id="KW-0274">FAD</keyword>
<dbReference type="PANTHER" id="PTHR21071">
    <property type="entry name" value="UDP-N-ACETYLENOLPYRUVOYLGLUCOSAMINE REDUCTASE"/>
    <property type="match status" value="1"/>
</dbReference>
<dbReference type="InterPro" id="IPR003170">
    <property type="entry name" value="MurB"/>
</dbReference>
<dbReference type="InterPro" id="IPR006094">
    <property type="entry name" value="Oxid_FAD_bind_N"/>
</dbReference>
<reference evidence="18 19" key="1">
    <citation type="journal article" date="2016" name="Nat. Commun.">
        <title>Thousands of microbial genomes shed light on interconnected biogeochemical processes in an aquifer system.</title>
        <authorList>
            <person name="Anantharaman K."/>
            <person name="Brown C.T."/>
            <person name="Hug L.A."/>
            <person name="Sharon I."/>
            <person name="Castelle C.J."/>
            <person name="Probst A.J."/>
            <person name="Thomas B.C."/>
            <person name="Singh A."/>
            <person name="Wilkins M.J."/>
            <person name="Karaoz U."/>
            <person name="Brodie E.L."/>
            <person name="Williams K.H."/>
            <person name="Hubbard S.S."/>
            <person name="Banfield J.F."/>
        </authorList>
    </citation>
    <scope>NUCLEOTIDE SEQUENCE [LARGE SCALE GENOMIC DNA]</scope>
</reference>
<dbReference type="PROSITE" id="PS51387">
    <property type="entry name" value="FAD_PCMH"/>
    <property type="match status" value="1"/>
</dbReference>
<evidence type="ECO:0000256" key="16">
    <source>
        <dbReference type="HAMAP-Rule" id="MF_00037"/>
    </source>
</evidence>
<comment type="cofactor">
    <cofactor evidence="1 16">
        <name>FAD</name>
        <dbReference type="ChEBI" id="CHEBI:57692"/>
    </cofactor>
</comment>
<keyword evidence="10 16" id="KW-0133">Cell shape</keyword>
<keyword evidence="12 16" id="KW-0560">Oxidoreductase</keyword>
<dbReference type="GO" id="GO:0051301">
    <property type="term" value="P:cell division"/>
    <property type="evidence" value="ECO:0007669"/>
    <property type="project" value="UniProtKB-KW"/>
</dbReference>
<feature type="active site" evidence="16">
    <location>
        <position position="164"/>
    </location>
</feature>
<dbReference type="SUPFAM" id="SSF56176">
    <property type="entry name" value="FAD-binding/transporter-associated domain-like"/>
    <property type="match status" value="1"/>
</dbReference>
<dbReference type="Pfam" id="PF01565">
    <property type="entry name" value="FAD_binding_4"/>
    <property type="match status" value="1"/>
</dbReference>
<evidence type="ECO:0000256" key="4">
    <source>
        <dbReference type="ARBA" id="ARBA00004752"/>
    </source>
</evidence>
<keyword evidence="7 16" id="KW-0285">Flavoprotein</keyword>
<dbReference type="Proteomes" id="UP000177481">
    <property type="component" value="Unassembled WGS sequence"/>
</dbReference>
<dbReference type="UniPathway" id="UPA00219"/>
<evidence type="ECO:0000256" key="12">
    <source>
        <dbReference type="ARBA" id="ARBA00023002"/>
    </source>
</evidence>
<dbReference type="Gene3D" id="3.30.465.10">
    <property type="match status" value="1"/>
</dbReference>
<evidence type="ECO:0000256" key="6">
    <source>
        <dbReference type="ARBA" id="ARBA00022618"/>
    </source>
</evidence>
<keyword evidence="13 16" id="KW-0131">Cell cycle</keyword>
<comment type="subcellular location">
    <subcellularLocation>
        <location evidence="3 16">Cytoplasm</location>
    </subcellularLocation>
</comment>
<proteinExistence type="inferred from homology"/>
<evidence type="ECO:0000313" key="19">
    <source>
        <dbReference type="Proteomes" id="UP000177481"/>
    </source>
</evidence>
<dbReference type="NCBIfam" id="NF010480">
    <property type="entry name" value="PRK13905.1"/>
    <property type="match status" value="1"/>
</dbReference>
<evidence type="ECO:0000259" key="17">
    <source>
        <dbReference type="PROSITE" id="PS51387"/>
    </source>
</evidence>
<evidence type="ECO:0000256" key="13">
    <source>
        <dbReference type="ARBA" id="ARBA00023306"/>
    </source>
</evidence>
<dbReference type="GO" id="GO:0071949">
    <property type="term" value="F:FAD binding"/>
    <property type="evidence" value="ECO:0007669"/>
    <property type="project" value="InterPro"/>
</dbReference>
<feature type="active site" description="Proton donor" evidence="16">
    <location>
        <position position="214"/>
    </location>
</feature>
<dbReference type="SUPFAM" id="SSF56194">
    <property type="entry name" value="Uridine diphospho-N-Acetylenolpyruvylglucosamine reductase, MurB, C-terminal domain"/>
    <property type="match status" value="1"/>
</dbReference>
<evidence type="ECO:0000256" key="2">
    <source>
        <dbReference type="ARBA" id="ARBA00003921"/>
    </source>
</evidence>
<dbReference type="GO" id="GO:0009252">
    <property type="term" value="P:peptidoglycan biosynthetic process"/>
    <property type="evidence" value="ECO:0007669"/>
    <property type="project" value="UniProtKB-UniRule"/>
</dbReference>
<evidence type="ECO:0000256" key="5">
    <source>
        <dbReference type="ARBA" id="ARBA00022490"/>
    </source>
</evidence>
<accession>A0A1F5EBC7</accession>
<evidence type="ECO:0000256" key="1">
    <source>
        <dbReference type="ARBA" id="ARBA00001974"/>
    </source>
</evidence>
<comment type="caution">
    <text evidence="18">The sequence shown here is derived from an EMBL/GenBank/DDBJ whole genome shotgun (WGS) entry which is preliminary data.</text>
</comment>
<comment type="pathway">
    <text evidence="4 16">Cell wall biogenesis; peptidoglycan biosynthesis.</text>
</comment>
<dbReference type="InterPro" id="IPR036635">
    <property type="entry name" value="MurB_C_sf"/>
</dbReference>
<dbReference type="GO" id="GO:0005829">
    <property type="term" value="C:cytosol"/>
    <property type="evidence" value="ECO:0007669"/>
    <property type="project" value="TreeGrafter"/>
</dbReference>
<dbReference type="GO" id="GO:0071555">
    <property type="term" value="P:cell wall organization"/>
    <property type="evidence" value="ECO:0007669"/>
    <property type="project" value="UniProtKB-KW"/>
</dbReference>
<dbReference type="PANTHER" id="PTHR21071:SF4">
    <property type="entry name" value="UDP-N-ACETYLENOLPYRUVOYLGLUCOSAMINE REDUCTASE"/>
    <property type="match status" value="1"/>
</dbReference>
<dbReference type="Gene3D" id="3.30.43.10">
    <property type="entry name" value="Uridine Diphospho-n-acetylenolpyruvylglucosamine Reductase, domain 2"/>
    <property type="match status" value="1"/>
</dbReference>
<protein>
    <recommendedName>
        <fullName evidence="16">UDP-N-acetylenolpyruvoylglucosamine reductase</fullName>
        <ecNumber evidence="16">1.3.1.98</ecNumber>
    </recommendedName>
    <alternativeName>
        <fullName evidence="16">UDP-N-acetylmuramate dehydrogenase</fullName>
    </alternativeName>
</protein>
<comment type="catalytic activity">
    <reaction evidence="15 16">
        <text>UDP-N-acetyl-alpha-D-muramate + NADP(+) = UDP-N-acetyl-3-O-(1-carboxyvinyl)-alpha-D-glucosamine + NADPH + H(+)</text>
        <dbReference type="Rhea" id="RHEA:12248"/>
        <dbReference type="ChEBI" id="CHEBI:15378"/>
        <dbReference type="ChEBI" id="CHEBI:57783"/>
        <dbReference type="ChEBI" id="CHEBI:58349"/>
        <dbReference type="ChEBI" id="CHEBI:68483"/>
        <dbReference type="ChEBI" id="CHEBI:70757"/>
        <dbReference type="EC" id="1.3.1.98"/>
    </reaction>
</comment>
<dbReference type="Gene3D" id="3.90.78.10">
    <property type="entry name" value="UDP-N-acetylenolpyruvoylglucosamine reductase, C-terminal domain"/>
    <property type="match status" value="1"/>
</dbReference>
<evidence type="ECO:0000256" key="3">
    <source>
        <dbReference type="ARBA" id="ARBA00004496"/>
    </source>
</evidence>
<organism evidence="18 19">
    <name type="scientific">Candidatus Berkelbacteria bacterium RIFCSPLOWO2_01_FULL_50_28</name>
    <dbReference type="NCBI Taxonomy" id="1797471"/>
    <lineage>
        <taxon>Bacteria</taxon>
        <taxon>Candidatus Berkelbacteria</taxon>
    </lineage>
</organism>
<dbReference type="EMBL" id="MEZX01000002">
    <property type="protein sequence ID" value="OGD64722.1"/>
    <property type="molecule type" value="Genomic_DNA"/>
</dbReference>
<evidence type="ECO:0000256" key="11">
    <source>
        <dbReference type="ARBA" id="ARBA00022984"/>
    </source>
</evidence>
<evidence type="ECO:0000256" key="7">
    <source>
        <dbReference type="ARBA" id="ARBA00022630"/>
    </source>
</evidence>
<evidence type="ECO:0000256" key="14">
    <source>
        <dbReference type="ARBA" id="ARBA00023316"/>
    </source>
</evidence>
<comment type="function">
    <text evidence="2 16">Cell wall formation.</text>
</comment>
<keyword evidence="11 16" id="KW-0573">Peptidoglycan synthesis</keyword>
<dbReference type="EC" id="1.3.1.98" evidence="16"/>
<dbReference type="GO" id="GO:0008360">
    <property type="term" value="P:regulation of cell shape"/>
    <property type="evidence" value="ECO:0007669"/>
    <property type="project" value="UniProtKB-KW"/>
</dbReference>
<keyword evidence="5 16" id="KW-0963">Cytoplasm</keyword>